<name>A0A4P7ICR1_9ACTN</name>
<evidence type="ECO:0000259" key="4">
    <source>
        <dbReference type="PROSITE" id="PS51762"/>
    </source>
</evidence>
<dbReference type="CDD" id="cd08023">
    <property type="entry name" value="GH16_laminarinase_like"/>
    <property type="match status" value="1"/>
</dbReference>
<dbReference type="EMBL" id="CP038436">
    <property type="protein sequence ID" value="QBX54908.1"/>
    <property type="molecule type" value="Genomic_DNA"/>
</dbReference>
<evidence type="ECO:0000256" key="2">
    <source>
        <dbReference type="SAM" id="MobiDB-lite"/>
    </source>
</evidence>
<dbReference type="InterPro" id="IPR000757">
    <property type="entry name" value="Beta-glucanase-like"/>
</dbReference>
<dbReference type="PANTHER" id="PTHR10963:SF55">
    <property type="entry name" value="GLYCOSIDE HYDROLASE FAMILY 16 PROTEIN"/>
    <property type="match status" value="1"/>
</dbReference>
<keyword evidence="3" id="KW-0732">Signal</keyword>
<evidence type="ECO:0000256" key="1">
    <source>
        <dbReference type="ARBA" id="ARBA00006865"/>
    </source>
</evidence>
<protein>
    <submittedName>
        <fullName evidence="5">Glycoside hydrolase family 16 protein</fullName>
    </submittedName>
</protein>
<feature type="domain" description="GH16" evidence="4">
    <location>
        <begin position="25"/>
        <end position="309"/>
    </location>
</feature>
<comment type="similarity">
    <text evidence="1">Belongs to the glycosyl hydrolase 16 family.</text>
</comment>
<feature type="signal peptide" evidence="3">
    <location>
        <begin position="1"/>
        <end position="29"/>
    </location>
</feature>
<dbReference type="SUPFAM" id="SSF49899">
    <property type="entry name" value="Concanavalin A-like lectins/glucanases"/>
    <property type="match status" value="1"/>
</dbReference>
<dbReference type="Pfam" id="PF00722">
    <property type="entry name" value="Glyco_hydro_16"/>
    <property type="match status" value="1"/>
</dbReference>
<sequence length="309" mass="34794">MSARRVLVASAIALLMPASLLLSTQTSSANPVSTVSSHTAAKTFAATTSARKKRKGKVTPLPSTTPTWADEFSGSSLAPHWSHRGQDYEKDSKRLCSKGDPSAVKVKGGKVRISVIKDRKRKGKCKARERGKVVGKFAYRLNGHIGTENQFSFKYGTIAARIKFQKSRGQHGSFWMQPAEATGGNEMDVIEYFGDKHPQGGLTSFIHWYKGKKSIKTGSWIKKSHKFLKNKRDGWSKNFHVFSVEWKPNLLIFRIDGKESWRTRTAVSQAAQYPILSLLASDYELSEMKDKKLPQHMYVDWIRVWEDTP</sequence>
<dbReference type="PROSITE" id="PS51762">
    <property type="entry name" value="GH16_2"/>
    <property type="match status" value="1"/>
</dbReference>
<dbReference type="OrthoDB" id="9809583at2"/>
<dbReference type="Gene3D" id="2.60.120.200">
    <property type="match status" value="1"/>
</dbReference>
<dbReference type="InterPro" id="IPR013320">
    <property type="entry name" value="ConA-like_dom_sf"/>
</dbReference>
<organism evidence="5 6">
    <name type="scientific">Nocardioides seonyuensis</name>
    <dbReference type="NCBI Taxonomy" id="2518371"/>
    <lineage>
        <taxon>Bacteria</taxon>
        <taxon>Bacillati</taxon>
        <taxon>Actinomycetota</taxon>
        <taxon>Actinomycetes</taxon>
        <taxon>Propionibacteriales</taxon>
        <taxon>Nocardioidaceae</taxon>
        <taxon>Nocardioides</taxon>
    </lineage>
</organism>
<dbReference type="AlphaFoldDB" id="A0A4P7ICR1"/>
<accession>A0A4P7ICR1</accession>
<dbReference type="Proteomes" id="UP000294853">
    <property type="component" value="Chromosome"/>
</dbReference>
<keyword evidence="6" id="KW-1185">Reference proteome</keyword>
<dbReference type="GO" id="GO:0005975">
    <property type="term" value="P:carbohydrate metabolic process"/>
    <property type="evidence" value="ECO:0007669"/>
    <property type="project" value="InterPro"/>
</dbReference>
<evidence type="ECO:0000256" key="3">
    <source>
        <dbReference type="SAM" id="SignalP"/>
    </source>
</evidence>
<feature type="chain" id="PRO_5020663780" evidence="3">
    <location>
        <begin position="30"/>
        <end position="309"/>
    </location>
</feature>
<dbReference type="GO" id="GO:0004553">
    <property type="term" value="F:hydrolase activity, hydrolyzing O-glycosyl compounds"/>
    <property type="evidence" value="ECO:0007669"/>
    <property type="project" value="InterPro"/>
</dbReference>
<reference evidence="5 6" key="1">
    <citation type="submission" date="2019-03" db="EMBL/GenBank/DDBJ databases">
        <title>Three New Species of Nocardioides, Nocardioides euryhalodurans sp. nov., Nocardioides seonyuensis sp. nov. and Nocardioides eburneoflavus sp. nov. Iolated from Soil.</title>
        <authorList>
            <person name="Roh S.G."/>
            <person name="Lee C."/>
            <person name="Kim M.-K."/>
            <person name="Kim S.B."/>
        </authorList>
    </citation>
    <scope>NUCLEOTIDE SEQUENCE [LARGE SCALE GENOMIC DNA]</scope>
    <source>
        <strain evidence="5 6">MMS17-SY207-3</strain>
    </source>
</reference>
<dbReference type="PANTHER" id="PTHR10963">
    <property type="entry name" value="GLYCOSYL HYDROLASE-RELATED"/>
    <property type="match status" value="1"/>
</dbReference>
<dbReference type="InterPro" id="IPR050546">
    <property type="entry name" value="Glycosyl_Hydrlase_16"/>
</dbReference>
<evidence type="ECO:0000313" key="6">
    <source>
        <dbReference type="Proteomes" id="UP000294853"/>
    </source>
</evidence>
<proteinExistence type="inferred from homology"/>
<gene>
    <name evidence="5" type="ORF">EXE58_05155</name>
</gene>
<keyword evidence="5" id="KW-0378">Hydrolase</keyword>
<dbReference type="RefSeq" id="WP_135266877.1">
    <property type="nucleotide sequence ID" value="NZ_CP038436.1"/>
</dbReference>
<evidence type="ECO:0000313" key="5">
    <source>
        <dbReference type="EMBL" id="QBX54908.1"/>
    </source>
</evidence>
<feature type="region of interest" description="Disordered" evidence="2">
    <location>
        <begin position="46"/>
        <end position="71"/>
    </location>
</feature>
<dbReference type="KEGG" id="nsn:EXE58_05155"/>